<keyword evidence="2 7" id="KW-0808">Transferase</keyword>
<dbReference type="Pfam" id="PF01529">
    <property type="entry name" value="DHHC"/>
    <property type="match status" value="1"/>
</dbReference>
<evidence type="ECO:0000256" key="8">
    <source>
        <dbReference type="SAM" id="MobiDB-lite"/>
    </source>
</evidence>
<dbReference type="EMBL" id="HBGJ01026139">
    <property type="protein sequence ID" value="CAD9258289.1"/>
    <property type="molecule type" value="Transcribed_RNA"/>
</dbReference>
<keyword evidence="3 7" id="KW-0812">Transmembrane</keyword>
<evidence type="ECO:0000256" key="3">
    <source>
        <dbReference type="ARBA" id="ARBA00022692"/>
    </source>
</evidence>
<gene>
    <name evidence="10" type="ORF">PPAR1163_LOCUS16661</name>
</gene>
<feature type="transmembrane region" description="Helical" evidence="7">
    <location>
        <begin position="268"/>
        <end position="292"/>
    </location>
</feature>
<dbReference type="AlphaFoldDB" id="A0A7S1XS11"/>
<comment type="subcellular location">
    <subcellularLocation>
        <location evidence="1">Membrane</location>
        <topology evidence="1">Multi-pass membrane protein</topology>
    </subcellularLocation>
</comment>
<dbReference type="PANTHER" id="PTHR22883">
    <property type="entry name" value="ZINC FINGER DHHC DOMAIN CONTAINING PROTEIN"/>
    <property type="match status" value="1"/>
</dbReference>
<evidence type="ECO:0000256" key="6">
    <source>
        <dbReference type="ARBA" id="ARBA00023315"/>
    </source>
</evidence>
<sequence>MNWTSVALLTVVYTIVLGGAAIFLCVEPDEETLMGRFSIFVFYTAPAKVEEKAKAYLPAVVYNGGYAAFDYVFNQRNPLLQLFYLSIVIGGYVIWHFTGKQLLPGYYLSDVHITIANAVVAACLATFVGACTRSPGVIDKESFHLYDSCYAADDVIYDSRRYCDTCDQRRPARSKHCKLCGYCVPRFDHHCPWVNTCVGQDNLPYFLAFLATHCALLWYGSVVLGLIFAGIIAEKDLFNVTFYSGQSRQSFKSTPMLVLKYIVFHHGYLVGLFALCVIMALVLTGFTGYHFYLNAINKTTNETYKWGDLKRMHSKLKQRYEEHKAKAAADGEEKPTAENGEASDEPPPEDPGPLPGNAYYKDIVTNVMEAWYPLTWRAAHREKAAALGGGSGRGSGEGGAPGEEETAPVAEGEPAKASNGEAGNGGARRRRRKKKASS</sequence>
<feature type="transmembrane region" description="Helical" evidence="7">
    <location>
        <begin position="6"/>
        <end position="26"/>
    </location>
</feature>
<comment type="catalytic activity">
    <reaction evidence="7">
        <text>L-cysteinyl-[protein] + hexadecanoyl-CoA = S-hexadecanoyl-L-cysteinyl-[protein] + CoA</text>
        <dbReference type="Rhea" id="RHEA:36683"/>
        <dbReference type="Rhea" id="RHEA-COMP:10131"/>
        <dbReference type="Rhea" id="RHEA-COMP:11032"/>
        <dbReference type="ChEBI" id="CHEBI:29950"/>
        <dbReference type="ChEBI" id="CHEBI:57287"/>
        <dbReference type="ChEBI" id="CHEBI:57379"/>
        <dbReference type="ChEBI" id="CHEBI:74151"/>
        <dbReference type="EC" id="2.3.1.225"/>
    </reaction>
</comment>
<dbReference type="InterPro" id="IPR039859">
    <property type="entry name" value="PFA4/ZDH16/20/ERF2-like"/>
</dbReference>
<evidence type="ECO:0000313" key="10">
    <source>
        <dbReference type="EMBL" id="CAD9258289.1"/>
    </source>
</evidence>
<feature type="transmembrane region" description="Helical" evidence="7">
    <location>
        <begin position="205"/>
        <end position="233"/>
    </location>
</feature>
<proteinExistence type="inferred from homology"/>
<reference evidence="10" key="1">
    <citation type="submission" date="2021-01" db="EMBL/GenBank/DDBJ databases">
        <authorList>
            <person name="Corre E."/>
            <person name="Pelletier E."/>
            <person name="Niang G."/>
            <person name="Scheremetjew M."/>
            <person name="Finn R."/>
            <person name="Kale V."/>
            <person name="Holt S."/>
            <person name="Cochrane G."/>
            <person name="Meng A."/>
            <person name="Brown T."/>
            <person name="Cohen L."/>
        </authorList>
    </citation>
    <scope>NUCLEOTIDE SEQUENCE</scope>
    <source>
        <strain evidence="10">CCMP2877</strain>
    </source>
</reference>
<dbReference type="PANTHER" id="PTHR22883:SF445">
    <property type="entry name" value="PALMITOYLTRANSFERASE"/>
    <property type="match status" value="1"/>
</dbReference>
<feature type="transmembrane region" description="Helical" evidence="7">
    <location>
        <begin position="111"/>
        <end position="131"/>
    </location>
</feature>
<keyword evidence="6 7" id="KW-0012">Acyltransferase</keyword>
<keyword evidence="4 7" id="KW-1133">Transmembrane helix</keyword>
<feature type="transmembrane region" description="Helical" evidence="7">
    <location>
        <begin position="82"/>
        <end position="99"/>
    </location>
</feature>
<feature type="region of interest" description="Disordered" evidence="8">
    <location>
        <begin position="321"/>
        <end position="358"/>
    </location>
</feature>
<dbReference type="GO" id="GO:0016020">
    <property type="term" value="C:membrane"/>
    <property type="evidence" value="ECO:0007669"/>
    <property type="project" value="UniProtKB-SubCell"/>
</dbReference>
<evidence type="ECO:0000256" key="7">
    <source>
        <dbReference type="RuleBase" id="RU079119"/>
    </source>
</evidence>
<organism evidence="10">
    <name type="scientific">Phaeomonas parva</name>
    <dbReference type="NCBI Taxonomy" id="124430"/>
    <lineage>
        <taxon>Eukaryota</taxon>
        <taxon>Sar</taxon>
        <taxon>Stramenopiles</taxon>
        <taxon>Ochrophyta</taxon>
        <taxon>Pinguiophyceae</taxon>
        <taxon>Pinguiochrysidales</taxon>
        <taxon>Pinguiochrysidaceae</taxon>
        <taxon>Phaeomonas</taxon>
    </lineage>
</organism>
<keyword evidence="5 7" id="KW-0472">Membrane</keyword>
<feature type="region of interest" description="Disordered" evidence="8">
    <location>
        <begin position="386"/>
        <end position="438"/>
    </location>
</feature>
<evidence type="ECO:0000259" key="9">
    <source>
        <dbReference type="Pfam" id="PF01529"/>
    </source>
</evidence>
<evidence type="ECO:0000256" key="5">
    <source>
        <dbReference type="ARBA" id="ARBA00023136"/>
    </source>
</evidence>
<comment type="domain">
    <text evidence="7">The DHHC domain is required for palmitoyltransferase activity.</text>
</comment>
<feature type="compositionally biased region" description="Gly residues" evidence="8">
    <location>
        <begin position="387"/>
        <end position="401"/>
    </location>
</feature>
<dbReference type="EC" id="2.3.1.225" evidence="7"/>
<name>A0A7S1XS11_9STRA</name>
<dbReference type="GO" id="GO:0006612">
    <property type="term" value="P:protein targeting to membrane"/>
    <property type="evidence" value="ECO:0007669"/>
    <property type="project" value="TreeGrafter"/>
</dbReference>
<dbReference type="PROSITE" id="PS50216">
    <property type="entry name" value="DHHC"/>
    <property type="match status" value="1"/>
</dbReference>
<feature type="domain" description="Palmitoyltransferase DHHC" evidence="9">
    <location>
        <begin position="158"/>
        <end position="306"/>
    </location>
</feature>
<dbReference type="InterPro" id="IPR001594">
    <property type="entry name" value="Palmitoyltrfase_DHHC"/>
</dbReference>
<evidence type="ECO:0000256" key="2">
    <source>
        <dbReference type="ARBA" id="ARBA00022679"/>
    </source>
</evidence>
<evidence type="ECO:0000256" key="1">
    <source>
        <dbReference type="ARBA" id="ARBA00004141"/>
    </source>
</evidence>
<dbReference type="GO" id="GO:0005794">
    <property type="term" value="C:Golgi apparatus"/>
    <property type="evidence" value="ECO:0007669"/>
    <property type="project" value="TreeGrafter"/>
</dbReference>
<feature type="compositionally biased region" description="Low complexity" evidence="8">
    <location>
        <begin position="407"/>
        <end position="421"/>
    </location>
</feature>
<protein>
    <recommendedName>
        <fullName evidence="7">Palmitoyltransferase</fullName>
        <ecNumber evidence="7">2.3.1.225</ecNumber>
    </recommendedName>
</protein>
<feature type="compositionally biased region" description="Basic and acidic residues" evidence="8">
    <location>
        <begin position="321"/>
        <end position="336"/>
    </location>
</feature>
<comment type="similarity">
    <text evidence="7">Belongs to the DHHC palmitoyltransferase family.</text>
</comment>
<dbReference type="GO" id="GO:0005783">
    <property type="term" value="C:endoplasmic reticulum"/>
    <property type="evidence" value="ECO:0007669"/>
    <property type="project" value="TreeGrafter"/>
</dbReference>
<evidence type="ECO:0000256" key="4">
    <source>
        <dbReference type="ARBA" id="ARBA00022989"/>
    </source>
</evidence>
<dbReference type="GO" id="GO:0019706">
    <property type="term" value="F:protein-cysteine S-palmitoyltransferase activity"/>
    <property type="evidence" value="ECO:0007669"/>
    <property type="project" value="UniProtKB-EC"/>
</dbReference>
<feature type="compositionally biased region" description="Basic residues" evidence="8">
    <location>
        <begin position="427"/>
        <end position="438"/>
    </location>
</feature>
<accession>A0A7S1XS11</accession>